<comment type="caution">
    <text evidence="1">The sequence shown here is derived from an EMBL/GenBank/DDBJ whole genome shotgun (WGS) entry which is preliminary data.</text>
</comment>
<keyword evidence="2" id="KW-1185">Reference proteome</keyword>
<dbReference type="RefSeq" id="WP_108401635.1">
    <property type="nucleotide sequence ID" value="NZ_NESP01000001.1"/>
</dbReference>
<organism evidence="1 2">
    <name type="scientific">Limnohabitans curvus</name>
    <dbReference type="NCBI Taxonomy" id="323423"/>
    <lineage>
        <taxon>Bacteria</taxon>
        <taxon>Pseudomonadati</taxon>
        <taxon>Pseudomonadota</taxon>
        <taxon>Betaproteobacteria</taxon>
        <taxon>Burkholderiales</taxon>
        <taxon>Comamonadaceae</taxon>
        <taxon>Limnohabitans</taxon>
    </lineage>
</organism>
<dbReference type="EMBL" id="NESP01000001">
    <property type="protein sequence ID" value="PUE58573.1"/>
    <property type="molecule type" value="Genomic_DNA"/>
</dbReference>
<gene>
    <name evidence="1" type="ORF">B9Z44_02540</name>
</gene>
<evidence type="ECO:0000313" key="1">
    <source>
        <dbReference type="EMBL" id="PUE58573.1"/>
    </source>
</evidence>
<evidence type="ECO:0000313" key="2">
    <source>
        <dbReference type="Proteomes" id="UP000251341"/>
    </source>
</evidence>
<accession>A0A315EKZ3</accession>
<proteinExistence type="predicted"/>
<reference evidence="1 2" key="1">
    <citation type="submission" date="2017-04" db="EMBL/GenBank/DDBJ databases">
        <title>Unexpected and diverse lifestyles within the genus Limnohabitans.</title>
        <authorList>
            <person name="Kasalicky V."/>
            <person name="Mehrshad M."/>
            <person name="Andrei S.-A."/>
            <person name="Salcher M."/>
            <person name="Kratochvilova H."/>
            <person name="Simek K."/>
            <person name="Ghai R."/>
        </authorList>
    </citation>
    <scope>NUCLEOTIDE SEQUENCE [LARGE SCALE GENOMIC DNA]</scope>
    <source>
        <strain evidence="1 2">MWH-C5</strain>
    </source>
</reference>
<name>A0A315EKZ3_9BURK</name>
<dbReference type="AlphaFoldDB" id="A0A315EKZ3"/>
<protein>
    <recommendedName>
        <fullName evidence="3">Acyl-CoA transferase</fullName>
    </recommendedName>
</protein>
<sequence>MGLFFMSKREEAVGALFQLLGQLPLGGNVPKRNSALPERMTEHAMVVLRDGDMNEVEVMLSPLTYQWEHSANLEVYVSHPDGAERDARMDALLKQFSALVRADRTLGGVVEFIEIHPPKFEDVAPDGAVGIKACTLDVVMHYASSDPLA</sequence>
<dbReference type="Proteomes" id="UP000251341">
    <property type="component" value="Unassembled WGS sequence"/>
</dbReference>
<evidence type="ECO:0008006" key="3">
    <source>
        <dbReference type="Google" id="ProtNLM"/>
    </source>
</evidence>